<sequence>MRAELYLERDCGGELMEGGKSQASTCFQVPTFEQHKENSRGICERPQNSKRRNVWWLLIQHASFCL</sequence>
<proteinExistence type="predicted"/>
<name>A0AAJ0AY05_9PEZI</name>
<protein>
    <submittedName>
        <fullName evidence="1">Uncharacterized protein</fullName>
    </submittedName>
</protein>
<dbReference type="Proteomes" id="UP001224890">
    <property type="component" value="Unassembled WGS sequence"/>
</dbReference>
<keyword evidence="2" id="KW-1185">Reference proteome</keyword>
<dbReference type="AlphaFoldDB" id="A0AAJ0AY05"/>
<reference evidence="1" key="1">
    <citation type="submission" date="2021-06" db="EMBL/GenBank/DDBJ databases">
        <title>Comparative genomics, transcriptomics and evolutionary studies reveal genomic signatures of adaptation to plant cell wall in hemibiotrophic fungi.</title>
        <authorList>
            <consortium name="DOE Joint Genome Institute"/>
            <person name="Baroncelli R."/>
            <person name="Diaz J.F."/>
            <person name="Benocci T."/>
            <person name="Peng M."/>
            <person name="Battaglia E."/>
            <person name="Haridas S."/>
            <person name="Andreopoulos W."/>
            <person name="Labutti K."/>
            <person name="Pangilinan J."/>
            <person name="Floch G.L."/>
            <person name="Makela M.R."/>
            <person name="Henrissat B."/>
            <person name="Grigoriev I.V."/>
            <person name="Crouch J.A."/>
            <person name="De Vries R.P."/>
            <person name="Sukno S.A."/>
            <person name="Thon M.R."/>
        </authorList>
    </citation>
    <scope>NUCLEOTIDE SEQUENCE</scope>
    <source>
        <strain evidence="1">CBS 193.32</strain>
    </source>
</reference>
<organism evidence="1 2">
    <name type="scientific">Colletotrichum godetiae</name>
    <dbReference type="NCBI Taxonomy" id="1209918"/>
    <lineage>
        <taxon>Eukaryota</taxon>
        <taxon>Fungi</taxon>
        <taxon>Dikarya</taxon>
        <taxon>Ascomycota</taxon>
        <taxon>Pezizomycotina</taxon>
        <taxon>Sordariomycetes</taxon>
        <taxon>Hypocreomycetidae</taxon>
        <taxon>Glomerellales</taxon>
        <taxon>Glomerellaceae</taxon>
        <taxon>Colletotrichum</taxon>
        <taxon>Colletotrichum acutatum species complex</taxon>
    </lineage>
</organism>
<accession>A0AAJ0AY05</accession>
<dbReference type="GeneID" id="85458000"/>
<comment type="caution">
    <text evidence="1">The sequence shown here is derived from an EMBL/GenBank/DDBJ whole genome shotgun (WGS) entry which is preliminary data.</text>
</comment>
<dbReference type="RefSeq" id="XP_060436143.1">
    <property type="nucleotide sequence ID" value="XM_060573474.1"/>
</dbReference>
<dbReference type="EMBL" id="JAHMHR010000002">
    <property type="protein sequence ID" value="KAK1700386.1"/>
    <property type="molecule type" value="Genomic_DNA"/>
</dbReference>
<evidence type="ECO:0000313" key="1">
    <source>
        <dbReference type="EMBL" id="KAK1700386.1"/>
    </source>
</evidence>
<evidence type="ECO:0000313" key="2">
    <source>
        <dbReference type="Proteomes" id="UP001224890"/>
    </source>
</evidence>
<gene>
    <name evidence="1" type="ORF">BDP55DRAFT_642763</name>
</gene>